<evidence type="ECO:0000259" key="12">
    <source>
        <dbReference type="PROSITE" id="PS50280"/>
    </source>
</evidence>
<dbReference type="PROSITE" id="PS50865">
    <property type="entry name" value="ZF_MYND_2"/>
    <property type="match status" value="1"/>
</dbReference>
<evidence type="ECO:0000259" key="13">
    <source>
        <dbReference type="PROSITE" id="PS50865"/>
    </source>
</evidence>
<evidence type="ECO:0000313" key="15">
    <source>
        <dbReference type="Proteomes" id="UP001642520"/>
    </source>
</evidence>
<dbReference type="SUPFAM" id="SSF144232">
    <property type="entry name" value="HIT/MYND zinc finger-like"/>
    <property type="match status" value="1"/>
</dbReference>
<dbReference type="Gene3D" id="1.25.40.10">
    <property type="entry name" value="Tetratricopeptide repeat domain"/>
    <property type="match status" value="1"/>
</dbReference>
<proteinExistence type="predicted"/>
<dbReference type="Gene3D" id="2.170.270.10">
    <property type="entry name" value="SET domain"/>
    <property type="match status" value="1"/>
</dbReference>
<dbReference type="PROSITE" id="PS50280">
    <property type="entry name" value="SET"/>
    <property type="match status" value="1"/>
</dbReference>
<organism evidence="14 15">
    <name type="scientific">Xylocopa violacea</name>
    <name type="common">Violet carpenter bee</name>
    <name type="synonym">Apis violacea</name>
    <dbReference type="NCBI Taxonomy" id="135666"/>
    <lineage>
        <taxon>Eukaryota</taxon>
        <taxon>Metazoa</taxon>
        <taxon>Ecdysozoa</taxon>
        <taxon>Arthropoda</taxon>
        <taxon>Hexapoda</taxon>
        <taxon>Insecta</taxon>
        <taxon>Pterygota</taxon>
        <taxon>Neoptera</taxon>
        <taxon>Endopterygota</taxon>
        <taxon>Hymenoptera</taxon>
        <taxon>Apocrita</taxon>
        <taxon>Aculeata</taxon>
        <taxon>Apoidea</taxon>
        <taxon>Anthophila</taxon>
        <taxon>Apidae</taxon>
        <taxon>Xylocopa</taxon>
        <taxon>Xylocopa</taxon>
    </lineage>
</organism>
<dbReference type="SUPFAM" id="SSF48452">
    <property type="entry name" value="TPR-like"/>
    <property type="match status" value="1"/>
</dbReference>
<dbReference type="SUPFAM" id="SSF82199">
    <property type="entry name" value="SET domain"/>
    <property type="match status" value="1"/>
</dbReference>
<dbReference type="Gene3D" id="6.10.140.2220">
    <property type="match status" value="1"/>
</dbReference>
<gene>
    <name evidence="14" type="ORF">XYLVIOL_LOCUS8137</name>
</gene>
<evidence type="ECO:0000256" key="6">
    <source>
        <dbReference type="ARBA" id="ARBA00022833"/>
    </source>
</evidence>
<evidence type="ECO:0000256" key="7">
    <source>
        <dbReference type="ARBA" id="ARBA00093423"/>
    </source>
</evidence>
<comment type="function">
    <text evidence="7">Protein-lysine N-methyltransferase. Monomethylates PRMT5, modulating its transcriptional activity. May also act as a histone methyltransferase. Plays a critical role in cardiac development. Acts as a key epigenetic regulator of gene expression during cardiac development via its dual activities as a methyltransferase and negative regulator of HDAC1.</text>
</comment>
<dbReference type="InterPro" id="IPR046341">
    <property type="entry name" value="SET_dom_sf"/>
</dbReference>
<dbReference type="EMBL" id="CAXAJV020001296">
    <property type="protein sequence ID" value="CAL7947051.1"/>
    <property type="molecule type" value="Genomic_DNA"/>
</dbReference>
<keyword evidence="11" id="KW-0802">TPR repeat</keyword>
<keyword evidence="5 10" id="KW-0863">Zinc-finger</keyword>
<dbReference type="InterPro" id="IPR001214">
    <property type="entry name" value="SET_dom"/>
</dbReference>
<dbReference type="CDD" id="cd10536">
    <property type="entry name" value="SET_SMYD4"/>
    <property type="match status" value="1"/>
</dbReference>
<name>A0ABP1P192_XYLVO</name>
<feature type="repeat" description="TPR" evidence="11">
    <location>
        <begin position="69"/>
        <end position="102"/>
    </location>
</feature>
<evidence type="ECO:0000256" key="2">
    <source>
        <dbReference type="ARBA" id="ARBA00022679"/>
    </source>
</evidence>
<keyword evidence="4" id="KW-0479">Metal-binding</keyword>
<keyword evidence="15" id="KW-1185">Reference proteome</keyword>
<dbReference type="PANTHER" id="PTHR46165">
    <property type="entry name" value="SET AND MYND DOMAIN-CONTAINING PROTEIN 4"/>
    <property type="match status" value="1"/>
</dbReference>
<evidence type="ECO:0000256" key="9">
    <source>
        <dbReference type="ARBA" id="ARBA00093680"/>
    </source>
</evidence>
<dbReference type="Pfam" id="PF00856">
    <property type="entry name" value="SET"/>
    <property type="match status" value="1"/>
</dbReference>
<feature type="repeat" description="TPR" evidence="11">
    <location>
        <begin position="613"/>
        <end position="646"/>
    </location>
</feature>
<feature type="domain" description="SET" evidence="12">
    <location>
        <begin position="229"/>
        <end position="524"/>
    </location>
</feature>
<evidence type="ECO:0000256" key="10">
    <source>
        <dbReference type="PROSITE-ProRule" id="PRU00134"/>
    </source>
</evidence>
<keyword evidence="2" id="KW-0808">Transferase</keyword>
<dbReference type="InterPro" id="IPR002893">
    <property type="entry name" value="Znf_MYND"/>
</dbReference>
<evidence type="ECO:0000256" key="3">
    <source>
        <dbReference type="ARBA" id="ARBA00022691"/>
    </source>
</evidence>
<protein>
    <recommendedName>
        <fullName evidence="8">Protein-lysine N-methyltransferase SMYD4</fullName>
    </recommendedName>
    <alternativeName>
        <fullName evidence="9">SET and MYND domain-containing protein 4</fullName>
    </alternativeName>
</protein>
<evidence type="ECO:0000313" key="14">
    <source>
        <dbReference type="EMBL" id="CAL7947051.1"/>
    </source>
</evidence>
<evidence type="ECO:0000256" key="4">
    <source>
        <dbReference type="ARBA" id="ARBA00022723"/>
    </source>
</evidence>
<comment type="caution">
    <text evidence="14">The sequence shown here is derived from an EMBL/GenBank/DDBJ whole genome shotgun (WGS) entry which is preliminary data.</text>
</comment>
<dbReference type="InterPro" id="IPR052097">
    <property type="entry name" value="SET-MYND_domain_protein"/>
</dbReference>
<keyword evidence="3" id="KW-0949">S-adenosyl-L-methionine</keyword>
<dbReference type="InterPro" id="IPR011990">
    <property type="entry name" value="TPR-like_helical_dom_sf"/>
</dbReference>
<evidence type="ECO:0000256" key="1">
    <source>
        <dbReference type="ARBA" id="ARBA00022603"/>
    </source>
</evidence>
<feature type="domain" description="MYND-type" evidence="13">
    <location>
        <begin position="283"/>
        <end position="323"/>
    </location>
</feature>
<evidence type="ECO:0000256" key="8">
    <source>
        <dbReference type="ARBA" id="ARBA00093635"/>
    </source>
</evidence>
<keyword evidence="1" id="KW-0489">Methyltransferase</keyword>
<accession>A0ABP1P192</accession>
<sequence length="674" mass="76703">MLEKEDEEVSDYFRSNFFELQNAITPYDMKKFASFDNNSERIGFILSYPEVYALSLEVEDQMLKNSEKALELKDAGNKYFGRGEYVKALETYSNAVLLAPRKDLGVILANRSATLYHLEQHSYALTDIEEAIRAGYPKELQYKIKERYARCLLGLKRHAEAVLAFRKALKSLDNAKLSLEKKQKLETDIRVMLAVMEKGNQLAQASKMPQNKEKINEPKKAKLQIDSCNPLYPSCSNAVEIKDEGGDIGRHAVATKNIEPGEILAIEKPHCAFLLAEYRLTHCHYCFTKVFVPIPGACQVCSCVAYCSTTCRNADAKIHENECVILPSLWISNTSINCFLALRVITQRPFEELFKLKDKLIASKGKLEISAQRPHRPEDFEAFHGLITHENERTTEDFLHRTYIATWLLRLLKKGPYFPKHVKTPDTAEGKPSEGELFIGGLILHNLMILQFNCHEISELTISKFNRSLTNAKSTFIGGGLYPTISLFNHSCNPGIIRYFVGTTIVVRAIRSISAGEEISENYGPIFTTTPEAERKRKLRWQYWFDCNCEACAAHWPLLEEIDPTVLRFKCDTGKECGNVLPVKTDTVEFMIRCSKCGKNTNILKGLKALQDTDAIFKVASRYLEDGKHEEALKSYLEILKLFDETLALPIRDYHHCQQGVRLCMLRLGNVNYV</sequence>
<dbReference type="Proteomes" id="UP001642520">
    <property type="component" value="Unassembled WGS sequence"/>
</dbReference>
<dbReference type="SMART" id="SM00028">
    <property type="entry name" value="TPR"/>
    <property type="match status" value="3"/>
</dbReference>
<dbReference type="InterPro" id="IPR019734">
    <property type="entry name" value="TPR_rpt"/>
</dbReference>
<keyword evidence="6" id="KW-0862">Zinc</keyword>
<evidence type="ECO:0000256" key="5">
    <source>
        <dbReference type="ARBA" id="ARBA00022771"/>
    </source>
</evidence>
<dbReference type="Gene3D" id="1.10.220.160">
    <property type="match status" value="1"/>
</dbReference>
<evidence type="ECO:0000256" key="11">
    <source>
        <dbReference type="PROSITE-ProRule" id="PRU00339"/>
    </source>
</evidence>
<dbReference type="PROSITE" id="PS50005">
    <property type="entry name" value="TPR"/>
    <property type="match status" value="2"/>
</dbReference>
<dbReference type="InterPro" id="IPR044421">
    <property type="entry name" value="SMYD4_SET"/>
</dbReference>
<dbReference type="PANTHER" id="PTHR46165:SF7">
    <property type="entry name" value="SET AND MYND DOMAIN-CONTAINING PROTEIN 4"/>
    <property type="match status" value="1"/>
</dbReference>
<reference evidence="14 15" key="1">
    <citation type="submission" date="2024-08" db="EMBL/GenBank/DDBJ databases">
        <authorList>
            <person name="Will J Nash"/>
            <person name="Angela Man"/>
            <person name="Seanna McTaggart"/>
            <person name="Kendall Baker"/>
            <person name="Tom Barker"/>
            <person name="Leah Catchpole"/>
            <person name="Alex Durrant"/>
            <person name="Karim Gharbi"/>
            <person name="Naomi Irish"/>
            <person name="Gemy Kaithakottil"/>
            <person name="Debby Ku"/>
            <person name="Aaliyah Providence"/>
            <person name="Felix Shaw"/>
            <person name="David Swarbreck"/>
            <person name="Chris Watkins"/>
            <person name="Ann M. McCartney"/>
            <person name="Giulio Formenti"/>
            <person name="Alice Mouton"/>
            <person name="Noel Vella"/>
            <person name="Bjorn M von Reumont"/>
            <person name="Adriana Vella"/>
            <person name="Wilfried Haerty"/>
        </authorList>
    </citation>
    <scope>NUCLEOTIDE SEQUENCE [LARGE SCALE GENOMIC DNA]</scope>
</reference>